<comment type="similarity">
    <text evidence="3">Belongs to the bacterial solute-binding protein SsuA/TauA family.</text>
</comment>
<evidence type="ECO:0000313" key="13">
    <source>
        <dbReference type="Proteomes" id="UP000323067"/>
    </source>
</evidence>
<evidence type="ECO:0000313" key="12">
    <source>
        <dbReference type="EMBL" id="ATY60457.1"/>
    </source>
</evidence>
<dbReference type="GO" id="GO:0003700">
    <property type="term" value="F:DNA-binding transcription factor activity"/>
    <property type="evidence" value="ECO:0007669"/>
    <property type="project" value="InterPro"/>
</dbReference>
<evidence type="ECO:0000256" key="8">
    <source>
        <dbReference type="ARBA" id="ARBA00023015"/>
    </source>
</evidence>
<reference evidence="12 13" key="1">
    <citation type="journal article" date="2017" name="BMC Genomics">
        <title>Chromosome level assembly and secondary metabolite potential of the parasitic fungus Cordyceps militaris.</title>
        <authorList>
            <person name="Kramer G.J."/>
            <person name="Nodwell J.R."/>
        </authorList>
    </citation>
    <scope>NUCLEOTIDE SEQUENCE [LARGE SCALE GENOMIC DNA]</scope>
    <source>
        <strain evidence="12 13">ATCC 34164</strain>
    </source>
</reference>
<dbReference type="InterPro" id="IPR001083">
    <property type="entry name" value="Cu_fist_DNA-bd_dom"/>
</dbReference>
<dbReference type="EMBL" id="CP023323">
    <property type="protein sequence ID" value="ATY60457.1"/>
    <property type="molecule type" value="Genomic_DNA"/>
</dbReference>
<dbReference type="CDD" id="cd13637">
    <property type="entry name" value="PBP2_Ca3427_like"/>
    <property type="match status" value="1"/>
</dbReference>
<dbReference type="Gene3D" id="3.90.430.10">
    <property type="entry name" value="Copper fist DNA-binding domain"/>
    <property type="match status" value="1"/>
</dbReference>
<organism evidence="12 13">
    <name type="scientific">Cordyceps militaris</name>
    <name type="common">Caterpillar fungus</name>
    <name type="synonym">Clavaria militaris</name>
    <dbReference type="NCBI Taxonomy" id="73501"/>
    <lineage>
        <taxon>Eukaryota</taxon>
        <taxon>Fungi</taxon>
        <taxon>Dikarya</taxon>
        <taxon>Ascomycota</taxon>
        <taxon>Pezizomycotina</taxon>
        <taxon>Sordariomycetes</taxon>
        <taxon>Hypocreomycetidae</taxon>
        <taxon>Hypocreales</taxon>
        <taxon>Cordycipitaceae</taxon>
        <taxon>Cordyceps</taxon>
    </lineage>
</organism>
<keyword evidence="9" id="KW-0804">Transcription</keyword>
<dbReference type="PROSITE" id="PS50073">
    <property type="entry name" value="COPPER_FIST_2"/>
    <property type="match status" value="1"/>
</dbReference>
<keyword evidence="10" id="KW-0539">Nucleus</keyword>
<dbReference type="PANTHER" id="PTHR30024:SF47">
    <property type="entry name" value="TAURINE-BINDING PERIPLASMIC PROTEIN"/>
    <property type="match status" value="1"/>
</dbReference>
<dbReference type="Proteomes" id="UP000323067">
    <property type="component" value="Chromosome vi"/>
</dbReference>
<dbReference type="SUPFAM" id="SSF57879">
    <property type="entry name" value="Zinc domain conserved in yeast copper-regulated transcription factors"/>
    <property type="match status" value="1"/>
</dbReference>
<keyword evidence="4" id="KW-0479">Metal-binding</keyword>
<evidence type="ECO:0000256" key="9">
    <source>
        <dbReference type="ARBA" id="ARBA00023163"/>
    </source>
</evidence>
<dbReference type="FunFam" id="3.90.430.10:FF:000001">
    <property type="entry name" value="Copper fist DNA-binding protein"/>
    <property type="match status" value="1"/>
</dbReference>
<evidence type="ECO:0000259" key="11">
    <source>
        <dbReference type="PROSITE" id="PS50073"/>
    </source>
</evidence>
<evidence type="ECO:0000256" key="7">
    <source>
        <dbReference type="ARBA" id="ARBA00023008"/>
    </source>
</evidence>
<dbReference type="Pfam" id="PF22384">
    <property type="entry name" value="PBP2_Ca3427_like"/>
    <property type="match status" value="1"/>
</dbReference>
<dbReference type="SMART" id="SM00412">
    <property type="entry name" value="Cu_FIST"/>
    <property type="match status" value="1"/>
</dbReference>
<dbReference type="VEuPathDB" id="FungiDB:CCM_03073"/>
<dbReference type="GO" id="GO:0005634">
    <property type="term" value="C:nucleus"/>
    <property type="evidence" value="ECO:0007669"/>
    <property type="project" value="UniProtKB-SubCell"/>
</dbReference>
<dbReference type="InterPro" id="IPR054364">
    <property type="entry name" value="Ca3427-like_PBP2"/>
</dbReference>
<keyword evidence="7" id="KW-0186">Copper</keyword>
<dbReference type="GO" id="GO:0042597">
    <property type="term" value="C:periplasmic space"/>
    <property type="evidence" value="ECO:0007669"/>
    <property type="project" value="UniProtKB-SubCell"/>
</dbReference>
<dbReference type="PRINTS" id="PR00617">
    <property type="entry name" value="COPPERFIST"/>
</dbReference>
<dbReference type="Pfam" id="PF00649">
    <property type="entry name" value="Copper-fist"/>
    <property type="match status" value="1"/>
</dbReference>
<dbReference type="OrthoDB" id="1363at2759"/>
<keyword evidence="8" id="KW-0805">Transcription regulation</keyword>
<evidence type="ECO:0000256" key="5">
    <source>
        <dbReference type="ARBA" id="ARBA00022729"/>
    </source>
</evidence>
<name>A0A2H4SBJ7_CORMI</name>
<dbReference type="PANTHER" id="PTHR30024">
    <property type="entry name" value="ALIPHATIC SULFONATES-BINDING PROTEIN-RELATED"/>
    <property type="match status" value="1"/>
</dbReference>
<protein>
    <submittedName>
        <fullName evidence="12">Copper fist DNA binding domain</fullName>
    </submittedName>
</protein>
<dbReference type="AlphaFoldDB" id="A0A2H4SBJ7"/>
<sequence length="631" mass="68426">MIIDGETYACESCVRGHRTRTCQHNDRPLQHIKAKGRPVSQCNHCRSERKNRSAHVKCQCGKRASEGGSGTKSSNLALARGMGLTAHLDCGCFSGGKCKCATKKSPKQEPTQLGDISEGMSDLASPASTWITASPGPLPVNTDFQWSEGAIPASNFSSLDDLAQFDPNAWITSLPLDAAAAFGGSQLDQSALTTLPTTDAEMAHLPPEYHQPFATGMPDLANMADWPPLDDEAAKEFLAMMDTSAGVDLNGFDAGTFHIEHGSHPDAPLGLEFSSWRLCICLIPAISKYMHGMAWRGHNAKPRQANLQIARLSTFNLPSPTPYANNRATQSHRQKKDMAGAPLRIGYVPEHFSTPIYFAQKHYGLDAVLTPFPSGTGAMITALRAKEIDIGIGLTEGWIAGLGKEDLPGDGGYRLVGTYVDTPLCWAISTGSQRPEITSVESLQGGKIGVSRIGSGSYVMGFVLADQRGWLAPGQPSPPFSDNVVLHTFAHLREAVNTGAADFFMWEHFTQKRYFDAGEIRRVGEIYTPWSSWKIVASTDLPTGDDRVQALFDKLDRGVAHFNDNQEEAVQYICTNLDYTEADAREWLKTVKFPTHTKGVKAETVESCVTILQKAGVLVPGKGMQPGAMVI</sequence>
<evidence type="ECO:0000256" key="3">
    <source>
        <dbReference type="ARBA" id="ARBA00010742"/>
    </source>
</evidence>
<evidence type="ECO:0000256" key="2">
    <source>
        <dbReference type="ARBA" id="ARBA00004418"/>
    </source>
</evidence>
<dbReference type="InterPro" id="IPR036395">
    <property type="entry name" value="Cu_fist_DNA-bd_dom_sf"/>
</dbReference>
<evidence type="ECO:0000256" key="1">
    <source>
        <dbReference type="ARBA" id="ARBA00004123"/>
    </source>
</evidence>
<dbReference type="Gene3D" id="3.40.190.10">
    <property type="entry name" value="Periplasmic binding protein-like II"/>
    <property type="match status" value="2"/>
</dbReference>
<comment type="subcellular location">
    <subcellularLocation>
        <location evidence="1">Nucleus</location>
    </subcellularLocation>
    <subcellularLocation>
        <location evidence="2">Periplasm</location>
    </subcellularLocation>
</comment>
<keyword evidence="5" id="KW-0732">Signal</keyword>
<evidence type="ECO:0000256" key="6">
    <source>
        <dbReference type="ARBA" id="ARBA00022833"/>
    </source>
</evidence>
<proteinExistence type="inferred from homology"/>
<dbReference type="VEuPathDB" id="FungiDB:CCM_03074"/>
<dbReference type="SUPFAM" id="SSF53850">
    <property type="entry name" value="Periplasmic binding protein-like II"/>
    <property type="match status" value="1"/>
</dbReference>
<keyword evidence="6" id="KW-0862">Zinc</keyword>
<dbReference type="VEuPathDB" id="FungiDB:A9K55_005890"/>
<gene>
    <name evidence="12" type="ORF">A9K55_005890</name>
</gene>
<evidence type="ECO:0000256" key="10">
    <source>
        <dbReference type="ARBA" id="ARBA00023242"/>
    </source>
</evidence>
<evidence type="ECO:0000256" key="4">
    <source>
        <dbReference type="ARBA" id="ARBA00022723"/>
    </source>
</evidence>
<dbReference type="SMART" id="SM01090">
    <property type="entry name" value="Copper-fist"/>
    <property type="match status" value="1"/>
</dbReference>
<dbReference type="GO" id="GO:0005507">
    <property type="term" value="F:copper ion binding"/>
    <property type="evidence" value="ECO:0007669"/>
    <property type="project" value="InterPro"/>
</dbReference>
<feature type="domain" description="Copper-fist" evidence="11">
    <location>
        <begin position="1"/>
        <end position="39"/>
    </location>
</feature>
<accession>A0A2H4SBJ7</accession>
<dbReference type="GO" id="GO:0003677">
    <property type="term" value="F:DNA binding"/>
    <property type="evidence" value="ECO:0007669"/>
    <property type="project" value="InterPro"/>
</dbReference>